<organism evidence="1 2">
    <name type="scientific">Zosterops borbonicus</name>
    <dbReference type="NCBI Taxonomy" id="364589"/>
    <lineage>
        <taxon>Eukaryota</taxon>
        <taxon>Metazoa</taxon>
        <taxon>Chordata</taxon>
        <taxon>Craniata</taxon>
        <taxon>Vertebrata</taxon>
        <taxon>Euteleostomi</taxon>
        <taxon>Archelosauria</taxon>
        <taxon>Archosauria</taxon>
        <taxon>Dinosauria</taxon>
        <taxon>Saurischia</taxon>
        <taxon>Theropoda</taxon>
        <taxon>Coelurosauria</taxon>
        <taxon>Aves</taxon>
        <taxon>Neognathae</taxon>
        <taxon>Neoaves</taxon>
        <taxon>Telluraves</taxon>
        <taxon>Australaves</taxon>
        <taxon>Passeriformes</taxon>
        <taxon>Sylvioidea</taxon>
        <taxon>Zosteropidae</taxon>
        <taxon>Zosterops</taxon>
    </lineage>
</organism>
<name>A0A8K1GPM3_9PASS</name>
<gene>
    <name evidence="1" type="ORF">HGM15179_005636</name>
</gene>
<keyword evidence="2" id="KW-1185">Reference proteome</keyword>
<sequence>MFSKIMDRIFLEAMLRHMEDKEVIDDSQHDFIKGKSCLTNLVAFYDACRVLVDKGRAIAVIYLDLYKAFDTGLQDFLVCKLET</sequence>
<accession>A0A8K1GPM3</accession>
<dbReference type="Proteomes" id="UP000796761">
    <property type="component" value="Unassembled WGS sequence"/>
</dbReference>
<proteinExistence type="predicted"/>
<evidence type="ECO:0000313" key="1">
    <source>
        <dbReference type="EMBL" id="TRZ21459.1"/>
    </source>
</evidence>
<dbReference type="EMBL" id="SWJQ01000123">
    <property type="protein sequence ID" value="TRZ21459.1"/>
    <property type="molecule type" value="Genomic_DNA"/>
</dbReference>
<dbReference type="AlphaFoldDB" id="A0A8K1GPM3"/>
<comment type="caution">
    <text evidence="1">The sequence shown here is derived from an EMBL/GenBank/DDBJ whole genome shotgun (WGS) entry which is preliminary data.</text>
</comment>
<protein>
    <recommendedName>
        <fullName evidence="3">Reverse transcriptase domain-containing protein</fullName>
    </recommendedName>
</protein>
<reference evidence="1" key="1">
    <citation type="submission" date="2019-04" db="EMBL/GenBank/DDBJ databases">
        <title>Genome assembly of Zosterops borbonicus 15179.</title>
        <authorList>
            <person name="Leroy T."/>
            <person name="Anselmetti Y."/>
            <person name="Tilak M.-K."/>
            <person name="Nabholz B."/>
        </authorList>
    </citation>
    <scope>NUCLEOTIDE SEQUENCE</scope>
    <source>
        <strain evidence="1">HGM_15179</strain>
        <tissue evidence="1">Muscle</tissue>
    </source>
</reference>
<evidence type="ECO:0000313" key="2">
    <source>
        <dbReference type="Proteomes" id="UP000796761"/>
    </source>
</evidence>
<evidence type="ECO:0008006" key="3">
    <source>
        <dbReference type="Google" id="ProtNLM"/>
    </source>
</evidence>
<dbReference type="OrthoDB" id="416454at2759"/>